<reference evidence="13 14" key="1">
    <citation type="submission" date="2018-03" db="EMBL/GenBank/DDBJ databases">
        <title>Draft Genome Sequences of the Obligatory Marine Myxobacteria Enhygromyxa salina SWB005.</title>
        <authorList>
            <person name="Poehlein A."/>
            <person name="Moghaddam J.A."/>
            <person name="Harms H."/>
            <person name="Alanjari M."/>
            <person name="Koenig G.M."/>
            <person name="Daniel R."/>
            <person name="Schaeberle T.F."/>
        </authorList>
    </citation>
    <scope>NUCLEOTIDE SEQUENCE [LARGE SCALE GENOMIC DNA]</scope>
    <source>
        <strain evidence="13 14">SWB005</strain>
    </source>
</reference>
<dbReference type="EC" id="2.6.1.52" evidence="11"/>
<dbReference type="PANTHER" id="PTHR43247:SF1">
    <property type="entry name" value="PHOSPHOSERINE AMINOTRANSFERASE"/>
    <property type="match status" value="1"/>
</dbReference>
<proteinExistence type="inferred from homology"/>
<evidence type="ECO:0000259" key="12">
    <source>
        <dbReference type="Pfam" id="PF00266"/>
    </source>
</evidence>
<feature type="binding site" evidence="11">
    <location>
        <position position="186"/>
    </location>
    <ligand>
        <name>pyridoxal 5'-phosphate</name>
        <dbReference type="ChEBI" id="CHEBI:597326"/>
    </ligand>
</feature>
<comment type="caution">
    <text evidence="13">The sequence shown here is derived from an EMBL/GenBank/DDBJ whole genome shotgun (WGS) entry which is preliminary data.</text>
</comment>
<dbReference type="NCBIfam" id="NF003764">
    <property type="entry name" value="PRK05355.1"/>
    <property type="match status" value="1"/>
</dbReference>
<comment type="pathway">
    <text evidence="1 11">Amino-acid biosynthesis; L-serine biosynthesis; L-serine from 3-phospho-D-glycerate: step 2/3.</text>
</comment>
<comment type="catalytic activity">
    <reaction evidence="10 11">
        <text>O-phospho-L-serine + 2-oxoglutarate = 3-phosphooxypyruvate + L-glutamate</text>
        <dbReference type="Rhea" id="RHEA:14329"/>
        <dbReference type="ChEBI" id="CHEBI:16810"/>
        <dbReference type="ChEBI" id="CHEBI:18110"/>
        <dbReference type="ChEBI" id="CHEBI:29985"/>
        <dbReference type="ChEBI" id="CHEBI:57524"/>
        <dbReference type="EC" id="2.6.1.52"/>
    </reaction>
</comment>
<evidence type="ECO:0000256" key="6">
    <source>
        <dbReference type="ARBA" id="ARBA00022898"/>
    </source>
</evidence>
<keyword evidence="4 11" id="KW-0028">Amino-acid biosynthesis</keyword>
<dbReference type="HAMAP" id="MF_00160">
    <property type="entry name" value="SerC_aminotrans_5"/>
    <property type="match status" value="1"/>
</dbReference>
<keyword evidence="8 11" id="KW-0718">Serine biosynthesis</keyword>
<evidence type="ECO:0000256" key="1">
    <source>
        <dbReference type="ARBA" id="ARBA00005099"/>
    </source>
</evidence>
<keyword evidence="3 11" id="KW-0032">Aminotransferase</keyword>
<comment type="subcellular location">
    <subcellularLocation>
        <location evidence="11">Cytoplasm</location>
    </subcellularLocation>
</comment>
<dbReference type="UniPathway" id="UPA00135">
    <property type="reaction ID" value="UER00197"/>
</dbReference>
<dbReference type="Proteomes" id="UP000237968">
    <property type="component" value="Unassembled WGS sequence"/>
</dbReference>
<dbReference type="InterPro" id="IPR000192">
    <property type="entry name" value="Aminotrans_V_dom"/>
</dbReference>
<feature type="binding site" evidence="11">
    <location>
        <position position="167"/>
    </location>
    <ligand>
        <name>pyridoxal 5'-phosphate</name>
        <dbReference type="ChEBI" id="CHEBI:597326"/>
    </ligand>
</feature>
<dbReference type="GO" id="GO:0006564">
    <property type="term" value="P:L-serine biosynthetic process"/>
    <property type="evidence" value="ECO:0007669"/>
    <property type="project" value="UniProtKB-UniRule"/>
</dbReference>
<organism evidence="13 14">
    <name type="scientific">Enhygromyxa salina</name>
    <dbReference type="NCBI Taxonomy" id="215803"/>
    <lineage>
        <taxon>Bacteria</taxon>
        <taxon>Pseudomonadati</taxon>
        <taxon>Myxococcota</taxon>
        <taxon>Polyangia</taxon>
        <taxon>Nannocystales</taxon>
        <taxon>Nannocystaceae</taxon>
        <taxon>Enhygromyxa</taxon>
    </lineage>
</organism>
<evidence type="ECO:0000256" key="5">
    <source>
        <dbReference type="ARBA" id="ARBA00022679"/>
    </source>
</evidence>
<feature type="binding site" evidence="11">
    <location>
        <begin position="253"/>
        <end position="254"/>
    </location>
    <ligand>
        <name>pyridoxal 5'-phosphate</name>
        <dbReference type="ChEBI" id="CHEBI:597326"/>
    </ligand>
</feature>
<dbReference type="GO" id="GO:0008615">
    <property type="term" value="P:pyridoxine biosynthetic process"/>
    <property type="evidence" value="ECO:0007669"/>
    <property type="project" value="UniProtKB-UniRule"/>
</dbReference>
<comment type="caution">
    <text evidence="11">Lacks conserved residue(s) required for the propagation of feature annotation.</text>
</comment>
<keyword evidence="6 11" id="KW-0663">Pyridoxal phosphate</keyword>
<comment type="function">
    <text evidence="11">Catalyzes the reversible conversion of 3-phosphohydroxypyruvate to phosphoserine and of 3-hydroxy-2-oxo-4-phosphonooxybutanoate to phosphohydroxythreonine.</text>
</comment>
<dbReference type="OrthoDB" id="9809412at2"/>
<evidence type="ECO:0000256" key="11">
    <source>
        <dbReference type="HAMAP-Rule" id="MF_00160"/>
    </source>
</evidence>
<comment type="catalytic activity">
    <reaction evidence="9 11">
        <text>4-(phosphooxy)-L-threonine + 2-oxoglutarate = (R)-3-hydroxy-2-oxo-4-phosphooxybutanoate + L-glutamate</text>
        <dbReference type="Rhea" id="RHEA:16573"/>
        <dbReference type="ChEBI" id="CHEBI:16810"/>
        <dbReference type="ChEBI" id="CHEBI:29985"/>
        <dbReference type="ChEBI" id="CHEBI:58452"/>
        <dbReference type="ChEBI" id="CHEBI:58538"/>
        <dbReference type="EC" id="2.6.1.52"/>
    </reaction>
</comment>
<feature type="binding site" evidence="11">
    <location>
        <begin position="87"/>
        <end position="88"/>
    </location>
    <ligand>
        <name>pyridoxal 5'-phosphate</name>
        <dbReference type="ChEBI" id="CHEBI:597326"/>
    </ligand>
</feature>
<dbReference type="GO" id="GO:0005737">
    <property type="term" value="C:cytoplasm"/>
    <property type="evidence" value="ECO:0007669"/>
    <property type="project" value="UniProtKB-SubCell"/>
</dbReference>
<dbReference type="InterPro" id="IPR015421">
    <property type="entry name" value="PyrdxlP-dep_Trfase_major"/>
</dbReference>
<dbReference type="Gene3D" id="3.90.1150.10">
    <property type="entry name" value="Aspartate Aminotransferase, domain 1"/>
    <property type="match status" value="1"/>
</dbReference>
<comment type="cofactor">
    <cofactor evidence="11">
        <name>pyridoxal 5'-phosphate</name>
        <dbReference type="ChEBI" id="CHEBI:597326"/>
    </cofactor>
    <text evidence="11">Binds 1 pyridoxal phosphate per subunit.</text>
</comment>
<feature type="domain" description="Aminotransferase class V" evidence="12">
    <location>
        <begin position="6"/>
        <end position="370"/>
    </location>
</feature>
<accession>A0A2S9YJG2</accession>
<dbReference type="InterPro" id="IPR022278">
    <property type="entry name" value="Pser_aminoTfrase"/>
</dbReference>
<comment type="pathway">
    <text evidence="11">Cofactor biosynthesis; pyridoxine 5'-phosphate biosynthesis; pyridoxine 5'-phosphate from D-erythrose 4-phosphate: step 3/5.</text>
</comment>
<comment type="subunit">
    <text evidence="11">Homodimer.</text>
</comment>
<gene>
    <name evidence="11 13" type="primary">serC</name>
    <name evidence="13" type="ORF">ENSA5_04260</name>
</gene>
<dbReference type="PANTHER" id="PTHR43247">
    <property type="entry name" value="PHOSPHOSERINE AMINOTRANSFERASE"/>
    <property type="match status" value="1"/>
</dbReference>
<keyword evidence="5 11" id="KW-0808">Transferase</keyword>
<dbReference type="Gene3D" id="3.40.640.10">
    <property type="entry name" value="Type I PLP-dependent aspartate aminotransferase-like (Major domain)"/>
    <property type="match status" value="1"/>
</dbReference>
<protein>
    <recommendedName>
        <fullName evidence="11">Phosphoserine aminotransferase</fullName>
        <ecNumber evidence="11">2.6.1.52</ecNumber>
    </recommendedName>
    <alternativeName>
        <fullName evidence="11">Phosphohydroxythreonine aminotransferase</fullName>
        <shortName evidence="11">PSAT</shortName>
    </alternativeName>
</protein>
<dbReference type="UniPathway" id="UPA00244">
    <property type="reaction ID" value="UER00311"/>
</dbReference>
<dbReference type="GO" id="GO:0004648">
    <property type="term" value="F:O-phospho-L-serine:2-oxoglutarate aminotransferase activity"/>
    <property type="evidence" value="ECO:0007669"/>
    <property type="project" value="UniProtKB-UniRule"/>
</dbReference>
<dbReference type="InterPro" id="IPR015422">
    <property type="entry name" value="PyrdxlP-dep_Trfase_small"/>
</dbReference>
<keyword evidence="7 11" id="KW-0664">Pyridoxine biosynthesis</keyword>
<feature type="binding site" evidence="11">
    <location>
        <position position="113"/>
    </location>
    <ligand>
        <name>pyridoxal 5'-phosphate</name>
        <dbReference type="ChEBI" id="CHEBI:597326"/>
    </ligand>
</feature>
<evidence type="ECO:0000256" key="4">
    <source>
        <dbReference type="ARBA" id="ARBA00022605"/>
    </source>
</evidence>
<comment type="similarity">
    <text evidence="2 11">Belongs to the class-V pyridoxal-phosphate-dependent aminotransferase family. SerC subfamily.</text>
</comment>
<keyword evidence="14" id="KW-1185">Reference proteome</keyword>
<dbReference type="GO" id="GO:0030170">
    <property type="term" value="F:pyridoxal phosphate binding"/>
    <property type="evidence" value="ECO:0007669"/>
    <property type="project" value="UniProtKB-UniRule"/>
</dbReference>
<dbReference type="FunFam" id="3.90.1150.10:FF:000006">
    <property type="entry name" value="Phosphoserine aminotransferase"/>
    <property type="match status" value="1"/>
</dbReference>
<dbReference type="SUPFAM" id="SSF53383">
    <property type="entry name" value="PLP-dependent transferases"/>
    <property type="match status" value="1"/>
</dbReference>
<feature type="binding site" evidence="11">
    <location>
        <position position="209"/>
    </location>
    <ligand>
        <name>pyridoxal 5'-phosphate</name>
        <dbReference type="ChEBI" id="CHEBI:597326"/>
    </ligand>
</feature>
<feature type="modified residue" description="N6-(pyridoxal phosphate)lysine" evidence="11">
    <location>
        <position position="210"/>
    </location>
</feature>
<evidence type="ECO:0000313" key="13">
    <source>
        <dbReference type="EMBL" id="PRQ05182.1"/>
    </source>
</evidence>
<evidence type="ECO:0000256" key="8">
    <source>
        <dbReference type="ARBA" id="ARBA00023299"/>
    </source>
</evidence>
<dbReference type="EMBL" id="PVNK01000018">
    <property type="protein sequence ID" value="PRQ05182.1"/>
    <property type="molecule type" value="Genomic_DNA"/>
</dbReference>
<dbReference type="RefSeq" id="WP_106389894.1">
    <property type="nucleotide sequence ID" value="NZ_PVNK01000018.1"/>
</dbReference>
<evidence type="ECO:0000256" key="2">
    <source>
        <dbReference type="ARBA" id="ARBA00006904"/>
    </source>
</evidence>
<evidence type="ECO:0000256" key="3">
    <source>
        <dbReference type="ARBA" id="ARBA00022576"/>
    </source>
</evidence>
<evidence type="ECO:0000256" key="7">
    <source>
        <dbReference type="ARBA" id="ARBA00023096"/>
    </source>
</evidence>
<dbReference type="AlphaFoldDB" id="A0A2S9YJG2"/>
<evidence type="ECO:0000256" key="10">
    <source>
        <dbReference type="ARBA" id="ARBA00049007"/>
    </source>
</evidence>
<sequence length="381" mass="40240">MAASRIYNFSAGPAILPPEVFERAASAVRELRTNAHADDGEGIGLSLLEISHRGADFAAIHAKAVALVHEVLGVPESCEVLLLQGGASLQFAMIPLNFAVPKRVACYVDTGAWSAKAIKESVTLAETRGHETAVIASSKASGYDHIPALPEALPAASSYVHVTSNNTIFGTEFEQLPDVDAPLFVDASSNIGSRPFGLERATLGYAGAQKNLGPSGVTLVWYQREWAAQQPSPAGVPGILRYATHAAKGGLYNTPNTFGVLVLQLVLEWVRDNGGVTAMATRNQGKADALYAALDASSLFTAKAKPGSRSRMNVVWTLGGAPDDEREALTKRFVTAAAAAGFAGLKGHRSVGGCRASIYNAFPPEGVTALCEFMREFERTQ</sequence>
<dbReference type="PIRSF" id="PIRSF000525">
    <property type="entry name" value="SerC"/>
    <property type="match status" value="1"/>
</dbReference>
<evidence type="ECO:0000256" key="9">
    <source>
        <dbReference type="ARBA" id="ARBA00047630"/>
    </source>
</evidence>
<dbReference type="Pfam" id="PF00266">
    <property type="entry name" value="Aminotran_5"/>
    <property type="match status" value="1"/>
</dbReference>
<evidence type="ECO:0000313" key="14">
    <source>
        <dbReference type="Proteomes" id="UP000237968"/>
    </source>
</evidence>
<dbReference type="InterPro" id="IPR015424">
    <property type="entry name" value="PyrdxlP-dep_Trfase"/>
</dbReference>
<name>A0A2S9YJG2_9BACT</name>
<keyword evidence="11" id="KW-0963">Cytoplasm</keyword>
<feature type="binding site" evidence="11">
    <location>
        <position position="53"/>
    </location>
    <ligand>
        <name>L-glutamate</name>
        <dbReference type="ChEBI" id="CHEBI:29985"/>
    </ligand>
</feature>